<dbReference type="AlphaFoldDB" id="A0A1L5NJI3"/>
<dbReference type="GO" id="GO:0006303">
    <property type="term" value="P:double-strand break repair via nonhomologous end joining"/>
    <property type="evidence" value="ECO:0007669"/>
    <property type="project" value="UniProtKB-UniRule"/>
</dbReference>
<dbReference type="NCBIfam" id="TIGR02772">
    <property type="entry name" value="Ku_bact"/>
    <property type="match status" value="1"/>
</dbReference>
<dbReference type="InterPro" id="IPR006164">
    <property type="entry name" value="DNA_bd_Ku70/Ku80"/>
</dbReference>
<reference evidence="5 6" key="1">
    <citation type="submission" date="2016-09" db="EMBL/GenBank/DDBJ databases">
        <title>The complete genome sequences of Rhizobium gallicum, symbiovars gallicum and phaseoli, symbionts associated to common bean (Phaseolus vulgaris).</title>
        <authorList>
            <person name="Bustos P."/>
            <person name="Santamaria R.I."/>
            <person name="Perez-Carrascal O.M."/>
            <person name="Juarez S."/>
            <person name="Lozano L."/>
            <person name="Martinez-Flores I."/>
            <person name="Martinez-Romero E."/>
            <person name="Cevallos M."/>
            <person name="Romero D."/>
            <person name="Davila G."/>
            <person name="Gonzalez V."/>
        </authorList>
    </citation>
    <scope>NUCLEOTIDE SEQUENCE [LARGE SCALE GENOMIC DNA]</scope>
    <source>
        <strain evidence="5 6">IE4872</strain>
    </source>
</reference>
<evidence type="ECO:0000256" key="3">
    <source>
        <dbReference type="SAM" id="MobiDB-lite"/>
    </source>
</evidence>
<dbReference type="Gene3D" id="2.40.290.10">
    <property type="match status" value="1"/>
</dbReference>
<feature type="domain" description="Ku" evidence="4">
    <location>
        <begin position="57"/>
        <end position="186"/>
    </location>
</feature>
<comment type="function">
    <text evidence="2">With LigD forms a non-homologous end joining (NHEJ) DNA repair enzyme, which repairs dsDNA breaks with reduced fidelity. Binds linear dsDNA with 5'- and 3'- overhangs but not closed circular dsDNA nor ssDNA. Recruits and stimulates the ligase activity of LigD.</text>
</comment>
<evidence type="ECO:0000256" key="2">
    <source>
        <dbReference type="HAMAP-Rule" id="MF_01875"/>
    </source>
</evidence>
<feature type="compositionally biased region" description="Low complexity" evidence="3">
    <location>
        <begin position="287"/>
        <end position="298"/>
    </location>
</feature>
<gene>
    <name evidence="2" type="primary">ku</name>
    <name evidence="5" type="ORF">IE4872_CH02424</name>
</gene>
<keyword evidence="2" id="KW-0234">DNA repair</keyword>
<keyword evidence="5" id="KW-0347">Helicase</keyword>
<accession>A0A1L5NJI3</accession>
<dbReference type="GO" id="GO:0006310">
    <property type="term" value="P:DNA recombination"/>
    <property type="evidence" value="ECO:0007669"/>
    <property type="project" value="UniProtKB-KW"/>
</dbReference>
<evidence type="ECO:0000256" key="1">
    <source>
        <dbReference type="ARBA" id="ARBA00023125"/>
    </source>
</evidence>
<keyword evidence="2" id="KW-0233">DNA recombination</keyword>
<name>A0A1L5NJI3_9HYPH</name>
<dbReference type="CDD" id="cd00789">
    <property type="entry name" value="KU_like"/>
    <property type="match status" value="1"/>
</dbReference>
<dbReference type="SMART" id="SM00559">
    <property type="entry name" value="Ku78"/>
    <property type="match status" value="1"/>
</dbReference>
<dbReference type="PANTHER" id="PTHR41251">
    <property type="entry name" value="NON-HOMOLOGOUS END JOINING PROTEIN KU"/>
    <property type="match status" value="1"/>
</dbReference>
<comment type="similarity">
    <text evidence="2">Belongs to the prokaryotic Ku family.</text>
</comment>
<evidence type="ECO:0000313" key="5">
    <source>
        <dbReference type="EMBL" id="APO68038.1"/>
    </source>
</evidence>
<dbReference type="EMBL" id="CP017101">
    <property type="protein sequence ID" value="APO68038.1"/>
    <property type="molecule type" value="Genomic_DNA"/>
</dbReference>
<dbReference type="InterPro" id="IPR016194">
    <property type="entry name" value="SPOC-like_C_dom_sf"/>
</dbReference>
<evidence type="ECO:0000313" key="6">
    <source>
        <dbReference type="Proteomes" id="UP000184749"/>
    </source>
</evidence>
<dbReference type="RefSeq" id="WP_074068722.1">
    <property type="nucleotide sequence ID" value="NZ_CP017101.1"/>
</dbReference>
<dbReference type="HAMAP" id="MF_01875">
    <property type="entry name" value="Prokaryotic_Ku"/>
    <property type="match status" value="1"/>
</dbReference>
<feature type="region of interest" description="Disordered" evidence="3">
    <location>
        <begin position="261"/>
        <end position="305"/>
    </location>
</feature>
<protein>
    <recommendedName>
        <fullName evidence="2">Non-homologous end joining protein Ku</fullName>
    </recommendedName>
</protein>
<keyword evidence="1 2" id="KW-0238">DNA-binding</keyword>
<dbReference type="GO" id="GO:0004386">
    <property type="term" value="F:helicase activity"/>
    <property type="evidence" value="ECO:0007669"/>
    <property type="project" value="UniProtKB-KW"/>
</dbReference>
<dbReference type="PANTHER" id="PTHR41251:SF1">
    <property type="entry name" value="NON-HOMOLOGOUS END JOINING PROTEIN KU"/>
    <property type="match status" value="1"/>
</dbReference>
<dbReference type="Proteomes" id="UP000184749">
    <property type="component" value="Chromosome"/>
</dbReference>
<organism evidence="5 6">
    <name type="scientific">Rhizobium gallicum</name>
    <dbReference type="NCBI Taxonomy" id="56730"/>
    <lineage>
        <taxon>Bacteria</taxon>
        <taxon>Pseudomonadati</taxon>
        <taxon>Pseudomonadota</taxon>
        <taxon>Alphaproteobacteria</taxon>
        <taxon>Hyphomicrobiales</taxon>
        <taxon>Rhizobiaceae</taxon>
        <taxon>Rhizobium/Agrobacterium group</taxon>
        <taxon>Rhizobium</taxon>
    </lineage>
</organism>
<keyword evidence="5" id="KW-0547">Nucleotide-binding</keyword>
<comment type="subunit">
    <text evidence="2">Homodimer. Interacts with LigD.</text>
</comment>
<keyword evidence="5" id="KW-0378">Hydrolase</keyword>
<proteinExistence type="inferred from homology"/>
<dbReference type="Pfam" id="PF02735">
    <property type="entry name" value="Ku"/>
    <property type="match status" value="1"/>
</dbReference>
<evidence type="ECO:0000259" key="4">
    <source>
        <dbReference type="SMART" id="SM00559"/>
    </source>
</evidence>
<dbReference type="InterPro" id="IPR009187">
    <property type="entry name" value="Prok_Ku"/>
</dbReference>
<sequence length="305" mass="33463">MASGMRAQWKGFLKFGEVSCGVALYTAASTSERITFNTINKASGNRVNRVFIDSETEEAVPKEQQTKGFEIDDGQYIIIDPEEVAATIPESNKTLEVQAFIPCSEIDDVFFDKPYYLTPDKMNADAFVALREAMKKSKVAAIARAVLFRRVRTVLIRPHGKGLIATTLNYDYEVRSSKKAFEEMPKLKIEGEMLDLAKHIISTKRGEFDPAIFDDRYEAALAELVKAKMEGKALPKPKKVEISKSNDLLAALRQSAGLLQAGAAADNKPKRTAANANKGTGRERAARGVASKAASSRAAPRRKAS</sequence>
<dbReference type="GO" id="GO:0003690">
    <property type="term" value="F:double-stranded DNA binding"/>
    <property type="evidence" value="ECO:0007669"/>
    <property type="project" value="UniProtKB-UniRule"/>
</dbReference>
<dbReference type="SUPFAM" id="SSF100939">
    <property type="entry name" value="SPOC domain-like"/>
    <property type="match status" value="1"/>
</dbReference>
<dbReference type="OrthoDB" id="9780854at2"/>
<keyword evidence="2" id="KW-0227">DNA damage</keyword>
<dbReference type="STRING" id="56730.IE4872_CH02424"/>
<dbReference type="PIRSF" id="PIRSF006493">
    <property type="entry name" value="Prok_Ku"/>
    <property type="match status" value="1"/>
</dbReference>
<keyword evidence="5" id="KW-0067">ATP-binding</keyword>